<dbReference type="PROSITE" id="PS51257">
    <property type="entry name" value="PROKAR_LIPOPROTEIN"/>
    <property type="match status" value="1"/>
</dbReference>
<evidence type="ECO:0000313" key="2">
    <source>
        <dbReference type="EMBL" id="MCP8899697.1"/>
    </source>
</evidence>
<feature type="transmembrane region" description="Helical" evidence="1">
    <location>
        <begin position="7"/>
        <end position="24"/>
    </location>
</feature>
<accession>A0A9X2KTY9</accession>
<evidence type="ECO:0000256" key="1">
    <source>
        <dbReference type="SAM" id="Phobius"/>
    </source>
</evidence>
<organism evidence="2 3">
    <name type="scientific">Gilvimarinus xylanilyticus</name>
    <dbReference type="NCBI Taxonomy" id="2944139"/>
    <lineage>
        <taxon>Bacteria</taxon>
        <taxon>Pseudomonadati</taxon>
        <taxon>Pseudomonadota</taxon>
        <taxon>Gammaproteobacteria</taxon>
        <taxon>Cellvibrionales</taxon>
        <taxon>Cellvibrionaceae</taxon>
        <taxon>Gilvimarinus</taxon>
    </lineage>
</organism>
<reference evidence="2" key="1">
    <citation type="submission" date="2022-05" db="EMBL/GenBank/DDBJ databases">
        <authorList>
            <person name="Sun H.-N."/>
        </authorList>
    </citation>
    <scope>NUCLEOTIDE SEQUENCE</scope>
    <source>
        <strain evidence="2">HB14</strain>
    </source>
</reference>
<reference evidence="2" key="2">
    <citation type="submission" date="2023-01" db="EMBL/GenBank/DDBJ databases">
        <title>Gilvimarinus xylanilyticus HB14 isolated from Caulerpa lentillifera aquaculture base in Hainan, China.</title>
        <authorList>
            <person name="Zhang Y.-J."/>
        </authorList>
    </citation>
    <scope>NUCLEOTIDE SEQUENCE</scope>
    <source>
        <strain evidence="2">HB14</strain>
    </source>
</reference>
<keyword evidence="3" id="KW-1185">Reference proteome</keyword>
<dbReference type="Proteomes" id="UP001139319">
    <property type="component" value="Unassembled WGS sequence"/>
</dbReference>
<comment type="caution">
    <text evidence="2">The sequence shown here is derived from an EMBL/GenBank/DDBJ whole genome shotgun (WGS) entry which is preliminary data.</text>
</comment>
<keyword evidence="1" id="KW-0812">Transmembrane</keyword>
<sequence length="59" mass="6440">MKLLTRLLVLIGCFFAAIACYVFGIPAGGAIFLGIGLIFEAFFWVGLFSLQDKDKHKAS</sequence>
<keyword evidence="1" id="KW-1133">Transmembrane helix</keyword>
<dbReference type="RefSeq" id="WP_253967984.1">
    <property type="nucleotide sequence ID" value="NZ_JAMFTH010000002.1"/>
</dbReference>
<dbReference type="AlphaFoldDB" id="A0A9X2KTY9"/>
<evidence type="ECO:0000313" key="3">
    <source>
        <dbReference type="Proteomes" id="UP001139319"/>
    </source>
</evidence>
<proteinExistence type="predicted"/>
<protein>
    <submittedName>
        <fullName evidence="2">Uncharacterized protein</fullName>
    </submittedName>
</protein>
<gene>
    <name evidence="2" type="ORF">M6D89_10330</name>
</gene>
<name>A0A9X2KTY9_9GAMM</name>
<keyword evidence="1" id="KW-0472">Membrane</keyword>
<dbReference type="EMBL" id="JAMFTH010000002">
    <property type="protein sequence ID" value="MCP8899697.1"/>
    <property type="molecule type" value="Genomic_DNA"/>
</dbReference>
<feature type="transmembrane region" description="Helical" evidence="1">
    <location>
        <begin position="30"/>
        <end position="50"/>
    </location>
</feature>